<feature type="non-terminal residue" evidence="9">
    <location>
        <position position="1"/>
    </location>
</feature>
<reference evidence="9" key="1">
    <citation type="journal article" date="2014" name="Front. Microbiol.">
        <title>High frequency of phylogenetically diverse reductive dehalogenase-homologous genes in deep subseafloor sedimentary metagenomes.</title>
        <authorList>
            <person name="Kawai M."/>
            <person name="Futagami T."/>
            <person name="Toyoda A."/>
            <person name="Takaki Y."/>
            <person name="Nishi S."/>
            <person name="Hori S."/>
            <person name="Arai W."/>
            <person name="Tsubouchi T."/>
            <person name="Morono Y."/>
            <person name="Uchiyama I."/>
            <person name="Ito T."/>
            <person name="Fujiyama A."/>
            <person name="Inagaki F."/>
            <person name="Takami H."/>
        </authorList>
    </citation>
    <scope>NUCLEOTIDE SEQUENCE</scope>
    <source>
        <strain evidence="9">Expedition CK06-06</strain>
    </source>
</reference>
<dbReference type="GO" id="GO:0008360">
    <property type="term" value="P:regulation of cell shape"/>
    <property type="evidence" value="ECO:0007669"/>
    <property type="project" value="UniProtKB-KW"/>
</dbReference>
<proteinExistence type="predicted"/>
<keyword evidence="5" id="KW-0573">Peptidoglycan synthesis</keyword>
<evidence type="ECO:0000256" key="7">
    <source>
        <dbReference type="ARBA" id="ARBA00023136"/>
    </source>
</evidence>
<dbReference type="GO" id="GO:0005886">
    <property type="term" value="C:plasma membrane"/>
    <property type="evidence" value="ECO:0007669"/>
    <property type="project" value="UniProtKB-SubCell"/>
</dbReference>
<evidence type="ECO:0000313" key="9">
    <source>
        <dbReference type="EMBL" id="GAJ20106.1"/>
    </source>
</evidence>
<dbReference type="Pfam" id="PF03023">
    <property type="entry name" value="MurJ"/>
    <property type="match status" value="1"/>
</dbReference>
<keyword evidence="7 8" id="KW-0472">Membrane</keyword>
<protein>
    <submittedName>
        <fullName evidence="9">Uncharacterized protein</fullName>
    </submittedName>
</protein>
<evidence type="ECO:0000256" key="2">
    <source>
        <dbReference type="ARBA" id="ARBA00022475"/>
    </source>
</evidence>
<comment type="subcellular location">
    <subcellularLocation>
        <location evidence="1">Cell membrane</location>
        <topology evidence="1">Multi-pass membrane protein</topology>
    </subcellularLocation>
</comment>
<evidence type="ECO:0000256" key="5">
    <source>
        <dbReference type="ARBA" id="ARBA00022984"/>
    </source>
</evidence>
<accession>X1VSF5</accession>
<gene>
    <name evidence="9" type="ORF">S12H4_55223</name>
</gene>
<dbReference type="AlphaFoldDB" id="X1VSF5"/>
<keyword evidence="3 8" id="KW-0812">Transmembrane</keyword>
<sequence length="82" mass="9615">SFIEIILNISLSLYLMQFYGLVGIALATTIVFVIEKIYLIAYNYFKLQIKPSEYIPVKFYLIYSLITIIMFVLIDHRIIDIS</sequence>
<organism evidence="9">
    <name type="scientific">marine sediment metagenome</name>
    <dbReference type="NCBI Taxonomy" id="412755"/>
    <lineage>
        <taxon>unclassified sequences</taxon>
        <taxon>metagenomes</taxon>
        <taxon>ecological metagenomes</taxon>
    </lineage>
</organism>
<dbReference type="GO" id="GO:0009252">
    <property type="term" value="P:peptidoglycan biosynthetic process"/>
    <property type="evidence" value="ECO:0007669"/>
    <property type="project" value="UniProtKB-KW"/>
</dbReference>
<evidence type="ECO:0000256" key="4">
    <source>
        <dbReference type="ARBA" id="ARBA00022960"/>
    </source>
</evidence>
<keyword evidence="2" id="KW-1003">Cell membrane</keyword>
<evidence type="ECO:0000256" key="3">
    <source>
        <dbReference type="ARBA" id="ARBA00022692"/>
    </source>
</evidence>
<keyword evidence="4" id="KW-0133">Cell shape</keyword>
<dbReference type="InterPro" id="IPR004268">
    <property type="entry name" value="MurJ"/>
</dbReference>
<comment type="caution">
    <text evidence="9">The sequence shown here is derived from an EMBL/GenBank/DDBJ whole genome shotgun (WGS) entry which is preliminary data.</text>
</comment>
<name>X1VSF5_9ZZZZ</name>
<keyword evidence="6 8" id="KW-1133">Transmembrane helix</keyword>
<dbReference type="EMBL" id="BARW01035403">
    <property type="protein sequence ID" value="GAJ20106.1"/>
    <property type="molecule type" value="Genomic_DNA"/>
</dbReference>
<feature type="transmembrane region" description="Helical" evidence="8">
    <location>
        <begin position="12"/>
        <end position="34"/>
    </location>
</feature>
<evidence type="ECO:0000256" key="1">
    <source>
        <dbReference type="ARBA" id="ARBA00004651"/>
    </source>
</evidence>
<evidence type="ECO:0000256" key="8">
    <source>
        <dbReference type="SAM" id="Phobius"/>
    </source>
</evidence>
<evidence type="ECO:0000256" key="6">
    <source>
        <dbReference type="ARBA" id="ARBA00022989"/>
    </source>
</evidence>
<feature type="transmembrane region" description="Helical" evidence="8">
    <location>
        <begin position="54"/>
        <end position="74"/>
    </location>
</feature>